<dbReference type="Pfam" id="PF07811">
    <property type="entry name" value="TadE"/>
    <property type="match status" value="1"/>
</dbReference>
<dbReference type="Proteomes" id="UP001501057">
    <property type="component" value="Unassembled WGS sequence"/>
</dbReference>
<accession>A0ABN2KEJ1</accession>
<dbReference type="EMBL" id="BAAAME010000013">
    <property type="protein sequence ID" value="GAA1754029.1"/>
    <property type="molecule type" value="Genomic_DNA"/>
</dbReference>
<evidence type="ECO:0000256" key="1">
    <source>
        <dbReference type="SAM" id="Phobius"/>
    </source>
</evidence>
<gene>
    <name evidence="3" type="ORF">GCM10009710_36870</name>
</gene>
<evidence type="ECO:0000259" key="2">
    <source>
        <dbReference type="Pfam" id="PF07811"/>
    </source>
</evidence>
<proteinExistence type="predicted"/>
<reference evidence="3 4" key="1">
    <citation type="journal article" date="2019" name="Int. J. Syst. Evol. Microbiol.">
        <title>The Global Catalogue of Microorganisms (GCM) 10K type strain sequencing project: providing services to taxonomists for standard genome sequencing and annotation.</title>
        <authorList>
            <consortium name="The Broad Institute Genomics Platform"/>
            <consortium name="The Broad Institute Genome Sequencing Center for Infectious Disease"/>
            <person name="Wu L."/>
            <person name="Ma J."/>
        </authorList>
    </citation>
    <scope>NUCLEOTIDE SEQUENCE [LARGE SCALE GENOMIC DNA]</scope>
    <source>
        <strain evidence="3 4">JCM 13518</strain>
    </source>
</reference>
<keyword evidence="1" id="KW-1133">Transmembrane helix</keyword>
<sequence>MTARQRDERGSIAASVVISATMFLFVMAIIQVALVLHARNVAEGAAQEGVTTAAAFDGTEGSGHASATQALNTLGPATLTNRTVDVERTPTTVTVTVTGTALSFIPGISPKIVETSTGPVERYVPPEVDTP</sequence>
<keyword evidence="1" id="KW-0812">Transmembrane</keyword>
<feature type="transmembrane region" description="Helical" evidence="1">
    <location>
        <begin position="12"/>
        <end position="36"/>
    </location>
</feature>
<dbReference type="InterPro" id="IPR012495">
    <property type="entry name" value="TadE-like_dom"/>
</dbReference>
<keyword evidence="4" id="KW-1185">Reference proteome</keyword>
<organism evidence="3 4">
    <name type="scientific">Aeromicrobium alkaliterrae</name>
    <dbReference type="NCBI Taxonomy" id="302168"/>
    <lineage>
        <taxon>Bacteria</taxon>
        <taxon>Bacillati</taxon>
        <taxon>Actinomycetota</taxon>
        <taxon>Actinomycetes</taxon>
        <taxon>Propionibacteriales</taxon>
        <taxon>Nocardioidaceae</taxon>
        <taxon>Aeromicrobium</taxon>
    </lineage>
</organism>
<comment type="caution">
    <text evidence="3">The sequence shown here is derived from an EMBL/GenBank/DDBJ whole genome shotgun (WGS) entry which is preliminary data.</text>
</comment>
<feature type="domain" description="TadE-like" evidence="2">
    <location>
        <begin position="18"/>
        <end position="50"/>
    </location>
</feature>
<protein>
    <recommendedName>
        <fullName evidence="2">TadE-like domain-containing protein</fullName>
    </recommendedName>
</protein>
<dbReference type="RefSeq" id="WP_344204354.1">
    <property type="nucleotide sequence ID" value="NZ_BAAAME010000013.1"/>
</dbReference>
<keyword evidence="1" id="KW-0472">Membrane</keyword>
<evidence type="ECO:0000313" key="4">
    <source>
        <dbReference type="Proteomes" id="UP001501057"/>
    </source>
</evidence>
<evidence type="ECO:0000313" key="3">
    <source>
        <dbReference type="EMBL" id="GAA1754029.1"/>
    </source>
</evidence>
<name>A0ABN2KEJ1_9ACTN</name>